<dbReference type="EMBL" id="JAGTTL010000037">
    <property type="protein sequence ID" value="KAK6292832.1"/>
    <property type="molecule type" value="Genomic_DNA"/>
</dbReference>
<keyword evidence="10 15" id="KW-0175">Coiled coil</keyword>
<feature type="region of interest" description="Disordered" evidence="16">
    <location>
        <begin position="79"/>
        <end position="108"/>
    </location>
</feature>
<keyword evidence="9 17" id="KW-1133">Transmembrane helix</keyword>
<evidence type="ECO:0000256" key="5">
    <source>
        <dbReference type="ARBA" id="ARBA00022734"/>
    </source>
</evidence>
<evidence type="ECO:0000256" key="10">
    <source>
        <dbReference type="ARBA" id="ARBA00023054"/>
    </source>
</evidence>
<comment type="caution">
    <text evidence="19">The sequence shown here is derived from an EMBL/GenBank/DDBJ whole genome shotgun (WGS) entry which is preliminary data.</text>
</comment>
<evidence type="ECO:0000256" key="1">
    <source>
        <dbReference type="ARBA" id="ARBA00004606"/>
    </source>
</evidence>
<gene>
    <name evidence="19" type="ORF">J4Q44_G00363330</name>
</gene>
<feature type="domain" description="C-type lectin" evidence="18">
    <location>
        <begin position="728"/>
        <end position="845"/>
    </location>
</feature>
<evidence type="ECO:0000256" key="9">
    <source>
        <dbReference type="ARBA" id="ARBA00022989"/>
    </source>
</evidence>
<feature type="coiled-coil region" evidence="15">
    <location>
        <begin position="339"/>
        <end position="366"/>
    </location>
</feature>
<keyword evidence="3 17" id="KW-0812">Transmembrane</keyword>
<organism evidence="19 20">
    <name type="scientific">Coregonus suidteri</name>
    <dbReference type="NCBI Taxonomy" id="861788"/>
    <lineage>
        <taxon>Eukaryota</taxon>
        <taxon>Metazoa</taxon>
        <taxon>Chordata</taxon>
        <taxon>Craniata</taxon>
        <taxon>Vertebrata</taxon>
        <taxon>Euteleostomi</taxon>
        <taxon>Actinopterygii</taxon>
        <taxon>Neopterygii</taxon>
        <taxon>Teleostei</taxon>
        <taxon>Protacanthopterygii</taxon>
        <taxon>Salmoniformes</taxon>
        <taxon>Salmonidae</taxon>
        <taxon>Coregoninae</taxon>
        <taxon>Coregonus</taxon>
    </lineage>
</organism>
<dbReference type="SMART" id="SM00034">
    <property type="entry name" value="CLECT"/>
    <property type="match status" value="1"/>
</dbReference>
<dbReference type="SUPFAM" id="SSF56436">
    <property type="entry name" value="C-type lectin-like"/>
    <property type="match status" value="1"/>
</dbReference>
<reference evidence="19 20" key="1">
    <citation type="submission" date="2021-04" db="EMBL/GenBank/DDBJ databases">
        <authorList>
            <person name="De Guttry C."/>
            <person name="Zahm M."/>
            <person name="Klopp C."/>
            <person name="Cabau C."/>
            <person name="Louis A."/>
            <person name="Berthelot C."/>
            <person name="Parey E."/>
            <person name="Roest Crollius H."/>
            <person name="Montfort J."/>
            <person name="Robinson-Rechavi M."/>
            <person name="Bucao C."/>
            <person name="Bouchez O."/>
            <person name="Gislard M."/>
            <person name="Lluch J."/>
            <person name="Milhes M."/>
            <person name="Lampietro C."/>
            <person name="Lopez Roques C."/>
            <person name="Donnadieu C."/>
            <person name="Braasch I."/>
            <person name="Desvignes T."/>
            <person name="Postlethwait J."/>
            <person name="Bobe J."/>
            <person name="Wedekind C."/>
            <person name="Guiguen Y."/>
        </authorList>
    </citation>
    <scope>NUCLEOTIDE SEQUENCE [LARGE SCALE GENOMIC DNA]</scope>
    <source>
        <strain evidence="19">Cs_M1</strain>
        <tissue evidence="19">Blood</tissue>
    </source>
</reference>
<evidence type="ECO:0000256" key="12">
    <source>
        <dbReference type="ARBA" id="ARBA00023136"/>
    </source>
</evidence>
<evidence type="ECO:0000256" key="13">
    <source>
        <dbReference type="ARBA" id="ARBA00023157"/>
    </source>
</evidence>
<evidence type="ECO:0000256" key="14">
    <source>
        <dbReference type="ARBA" id="ARBA00023170"/>
    </source>
</evidence>
<dbReference type="InterPro" id="IPR001304">
    <property type="entry name" value="C-type_lectin-like"/>
</dbReference>
<dbReference type="GO" id="GO:0030246">
    <property type="term" value="F:carbohydrate binding"/>
    <property type="evidence" value="ECO:0007669"/>
    <property type="project" value="UniProtKB-KW"/>
</dbReference>
<keyword evidence="20" id="KW-1185">Reference proteome</keyword>
<feature type="compositionally biased region" description="Low complexity" evidence="16">
    <location>
        <begin position="630"/>
        <end position="649"/>
    </location>
</feature>
<dbReference type="InterPro" id="IPR033989">
    <property type="entry name" value="CD209-like_CTLD"/>
</dbReference>
<keyword evidence="5" id="KW-0430">Lectin</keyword>
<feature type="transmembrane region" description="Helical" evidence="17">
    <location>
        <begin position="157"/>
        <end position="175"/>
    </location>
</feature>
<name>A0AAN8KI01_9TELE</name>
<keyword evidence="14" id="KW-0675">Receptor</keyword>
<feature type="compositionally biased region" description="Low complexity" evidence="16">
    <location>
        <begin position="567"/>
        <end position="576"/>
    </location>
</feature>
<evidence type="ECO:0000313" key="20">
    <source>
        <dbReference type="Proteomes" id="UP001356427"/>
    </source>
</evidence>
<dbReference type="PROSITE" id="PS50041">
    <property type="entry name" value="C_TYPE_LECTIN_2"/>
    <property type="match status" value="1"/>
</dbReference>
<dbReference type="InterPro" id="IPR016187">
    <property type="entry name" value="CTDL_fold"/>
</dbReference>
<sequence length="856" mass="92609">MGCHPIHTLKTLQSQPGTVYHPWSPDSEHCQRNRNEPHINSGHCCCSRPASDNPIPEVASLEDLCQQPQYFLQSQPDAQRKLNPAGDNGHTNWSKPKPSQRVSTPGKQDSTYLYNAMKDDFADEEEVQSFGYKRFGIQEGTQCTKCKNEWALKTSIALLYVLCTLLTIAVAVLGYKVVQKVDNVSEGIESYGGKIIAMETDLKKLDDQTGEKSENTTTEIQAFKNIIRALQRQLSEVAERSSSNRAALGRLQDAGQDMQGSQGSIQGLLDANTATLRSVNGTLRAYGGTMEGLQEDTARLQTELQEQVRQQSQALFSIRNLNLTQAQQRGLILALQRSVDDTSQAIQKIRNDFQSLEQTARQTKSDADWLREKVQNLQALASNASTLAKANNDSLEDVGSQLALLSGQLQNTSSLAENHDQTLREIMDQQRDHDNLTSSKFDQLEIRLDESEGSIDRVTGNISFTTQLLGAINLNLNELRTCAETVGRHSDYLADLNSTVSDVRSDATTLRSQQDDLAARLDKEFTSLSIVMEEMKLVDSKHSQLITNFTILQGPPGPRGPRGDKGPQGAAGQAGQKGEKGDKGGPGVQGLRGEKGSPGPPGLPGSKGQPGSRGNPGSKGSRGSGGRAGPPGAKGEPGTAGLPGRDGQPGPQGPQGPPGDRGQVGPAGTQGPRGAVGPVGAPGPPGLPGLPARPAAAAAVPLVPVSLKSDPPAPTVWAPGCPHEWVGFRDKCYHFSRELHNFDDAKKSCDAQTASMVIINDIDEQKWLQKQTSGKGYFWMGLTDREKENVWHWLDGTEPAFTKWKPGQPDNWSHGHERGEDCAGLIHGGLWNDFFCEDLISYICEKAMESSKTPGL</sequence>
<evidence type="ECO:0000256" key="8">
    <source>
        <dbReference type="ARBA" id="ARBA00022968"/>
    </source>
</evidence>
<feature type="coiled-coil region" evidence="15">
    <location>
        <begin position="213"/>
        <end position="240"/>
    </location>
</feature>
<dbReference type="Gene3D" id="3.10.100.10">
    <property type="entry name" value="Mannose-Binding Protein A, subunit A"/>
    <property type="match status" value="1"/>
</dbReference>
<dbReference type="Pfam" id="PF00059">
    <property type="entry name" value="Lectin_C"/>
    <property type="match status" value="1"/>
</dbReference>
<proteinExistence type="predicted"/>
<accession>A0AAN8KI01</accession>
<evidence type="ECO:0000256" key="4">
    <source>
        <dbReference type="ARBA" id="ARBA00022723"/>
    </source>
</evidence>
<dbReference type="AlphaFoldDB" id="A0AAN8KI01"/>
<dbReference type="InterPro" id="IPR016186">
    <property type="entry name" value="C-type_lectin-like/link_sf"/>
</dbReference>
<dbReference type="InterPro" id="IPR008160">
    <property type="entry name" value="Collagen"/>
</dbReference>
<dbReference type="PROSITE" id="PS00615">
    <property type="entry name" value="C_TYPE_LECTIN_1"/>
    <property type="match status" value="1"/>
</dbReference>
<keyword evidence="12 17" id="KW-0472">Membrane</keyword>
<feature type="compositionally biased region" description="Low complexity" evidence="16">
    <location>
        <begin position="658"/>
        <end position="679"/>
    </location>
</feature>
<comment type="subcellular location">
    <subcellularLocation>
        <location evidence="1">Membrane</location>
        <topology evidence="1">Single-pass type II membrane protein</topology>
    </subcellularLocation>
</comment>
<keyword evidence="7" id="KW-0106">Calcium</keyword>
<keyword evidence="11" id="KW-0176">Collagen</keyword>
<evidence type="ECO:0000313" key="19">
    <source>
        <dbReference type="EMBL" id="KAK6292832.1"/>
    </source>
</evidence>
<dbReference type="InterPro" id="IPR058762">
    <property type="entry name" value="COLEC12_dom"/>
</dbReference>
<evidence type="ECO:0000256" key="11">
    <source>
        <dbReference type="ARBA" id="ARBA00023119"/>
    </source>
</evidence>
<feature type="compositionally biased region" description="Low complexity" evidence="16">
    <location>
        <begin position="604"/>
        <end position="619"/>
    </location>
</feature>
<dbReference type="InterPro" id="IPR018378">
    <property type="entry name" value="C-type_lectin_CS"/>
</dbReference>
<evidence type="ECO:0000259" key="18">
    <source>
        <dbReference type="PROSITE" id="PS50041"/>
    </source>
</evidence>
<feature type="compositionally biased region" description="Gly residues" evidence="16">
    <location>
        <begin position="620"/>
        <end position="629"/>
    </location>
</feature>
<evidence type="ECO:0000256" key="2">
    <source>
        <dbReference type="ARBA" id="ARBA00017460"/>
    </source>
</evidence>
<evidence type="ECO:0000256" key="6">
    <source>
        <dbReference type="ARBA" id="ARBA00022737"/>
    </source>
</evidence>
<dbReference type="InterPro" id="IPR050111">
    <property type="entry name" value="C-type_lectin/snaclec_domain"/>
</dbReference>
<evidence type="ECO:0000256" key="3">
    <source>
        <dbReference type="ARBA" id="ARBA00022692"/>
    </source>
</evidence>
<evidence type="ECO:0000256" key="17">
    <source>
        <dbReference type="SAM" id="Phobius"/>
    </source>
</evidence>
<evidence type="ECO:0000256" key="15">
    <source>
        <dbReference type="SAM" id="Coils"/>
    </source>
</evidence>
<dbReference type="CDD" id="cd03590">
    <property type="entry name" value="CLECT_DC-SIGN_like"/>
    <property type="match status" value="1"/>
</dbReference>
<protein>
    <recommendedName>
        <fullName evidence="2">Collectin-12</fullName>
    </recommendedName>
</protein>
<dbReference type="Pfam" id="PF01391">
    <property type="entry name" value="Collagen"/>
    <property type="match status" value="2"/>
</dbReference>
<evidence type="ECO:0000256" key="16">
    <source>
        <dbReference type="SAM" id="MobiDB-lite"/>
    </source>
</evidence>
<dbReference type="GO" id="GO:0005581">
    <property type="term" value="C:collagen trimer"/>
    <property type="evidence" value="ECO:0007669"/>
    <property type="project" value="UniProtKB-KW"/>
</dbReference>
<dbReference type="Pfam" id="PF26004">
    <property type="entry name" value="COLEC12"/>
    <property type="match status" value="1"/>
</dbReference>
<feature type="region of interest" description="Disordered" evidence="16">
    <location>
        <begin position="550"/>
        <end position="692"/>
    </location>
</feature>
<keyword evidence="8" id="KW-0735">Signal-anchor</keyword>
<evidence type="ECO:0000256" key="7">
    <source>
        <dbReference type="ARBA" id="ARBA00022837"/>
    </source>
</evidence>
<keyword evidence="13" id="KW-1015">Disulfide bond</keyword>
<keyword evidence="6" id="KW-0677">Repeat</keyword>
<keyword evidence="4" id="KW-0479">Metal-binding</keyword>
<dbReference type="PANTHER" id="PTHR22803">
    <property type="entry name" value="MANNOSE, PHOSPHOLIPASE, LECTIN RECEPTOR RELATED"/>
    <property type="match status" value="1"/>
</dbReference>
<dbReference type="Proteomes" id="UP001356427">
    <property type="component" value="Unassembled WGS sequence"/>
</dbReference>